<protein>
    <submittedName>
        <fullName evidence="2">Uncharacterized protein</fullName>
    </submittedName>
</protein>
<dbReference type="NCBIfam" id="NF041638">
    <property type="entry name" value="QRL_CxxC_CxxC"/>
    <property type="match status" value="1"/>
</dbReference>
<geneLocation type="plasmid" evidence="2 3">
    <name>pNF2</name>
</geneLocation>
<dbReference type="EMBL" id="AP006620">
    <property type="protein sequence ID" value="BAD60725.1"/>
    <property type="molecule type" value="Genomic_DNA"/>
</dbReference>
<sequence length="707" mass="76972">MTTPDQQPATYPWRAAPSHLKTRRQLRDAGLSPGGQDVAALMVRQRRGRRLVAHLFDIALARPKRVPSPGQLAAIEKATRTHQLRAAERRGYTATDLHTPTDLGLTWSETPTLQEETTMSTNGSTTGQVRPQGLGQRRAWLHALVATNQARDRRTRLDTDLDHAARAGGEVEAGYLAGLRRDLDAAETRLSAVRGIGDPYTDTALLADALYWSPGSDTAARLAEQITSGLAAEWGVHVDPESWQVSIDPGFDAATAQTTAETSAMRAREAAIVDVVSGLALPDHTAAAVDQAVQAWAEATPAGSNDLATRREQLRGELAGVRCADTDRALIEFTVDYLTDHTAGVDLLDTPVLVDPGQEVRGRIPRLLERFTEGRIAPAQVAEEIAVMTDADQQAVREVGAATVHELEQIGFQVWPGWADRDQVFEQLHEYATEAREHHSDIDYLATQDLTDDERENLGVSDDIGARIERMTAARTELLDTATTSKGLTAAERHHLTAVIRDIDTGTINSESELPELMWVDERSKAAVDEKRSYEPGRRLSKAVTQEVTRLLSDAGVDLSHRDHGKLASSVSAIGSTLDSVAYGGSLLGLDSDREEFLTRRTRLGQHLRDTRIGPEAMTTIREVVDGHARDAGQAGQAAIERRGRWKDRITAIAAARDDAIAQRQAATAGHSTRPRACTTSPAITTQATGPTRPPRIRHLHGEEIGR</sequence>
<proteinExistence type="predicted"/>
<dbReference type="AlphaFoldDB" id="Q5YM66"/>
<keyword evidence="2" id="KW-0614">Plasmid</keyword>
<evidence type="ECO:0000256" key="1">
    <source>
        <dbReference type="SAM" id="MobiDB-lite"/>
    </source>
</evidence>
<gene>
    <name evidence="2" type="ordered locus">PNF2_400</name>
</gene>
<evidence type="ECO:0000313" key="3">
    <source>
        <dbReference type="Proteomes" id="UP000006820"/>
    </source>
</evidence>
<dbReference type="Proteomes" id="UP000006820">
    <property type="component" value="Plasmid pNF2"/>
</dbReference>
<keyword evidence="3" id="KW-1185">Reference proteome</keyword>
<reference evidence="2 3" key="1">
    <citation type="journal article" date="2004" name="Proc. Natl. Acad. Sci. U.S.A.">
        <title>The complete genomic sequence of Nocardia farcinica IFM 10152.</title>
        <authorList>
            <person name="Ishikawa J."/>
            <person name="Yamashita A."/>
            <person name="Mikami Y."/>
            <person name="Hoshino Y."/>
            <person name="Kurita H."/>
            <person name="Hotta K."/>
            <person name="Shiba T."/>
            <person name="Hattori M."/>
        </authorList>
    </citation>
    <scope>NUCLEOTIDE SEQUENCE [LARGE SCALE GENOMIC DNA]</scope>
    <source>
        <strain evidence="2 3">IFM 10152</strain>
        <plasmid evidence="3">Plasmid pNF2</plasmid>
    </source>
</reference>
<dbReference type="OrthoDB" id="4553528at2"/>
<name>Q5YM66_NOCFA</name>
<dbReference type="KEGG" id="nfa:PNF2_400"/>
<feature type="region of interest" description="Disordered" evidence="1">
    <location>
        <begin position="666"/>
        <end position="707"/>
    </location>
</feature>
<dbReference type="InterPro" id="IPR048142">
    <property type="entry name" value="QRL_CxxC_CxxC"/>
</dbReference>
<dbReference type="GeneID" id="61136543"/>
<dbReference type="RefSeq" id="WP_011212407.1">
    <property type="nucleotide sequence ID" value="NC_006363.1"/>
</dbReference>
<dbReference type="HOGENOM" id="CLU_401610_0_0_11"/>
<accession>Q5YM66</accession>
<organism evidence="2 3">
    <name type="scientific">Nocardia farcinica (strain IFM 10152)</name>
    <dbReference type="NCBI Taxonomy" id="247156"/>
    <lineage>
        <taxon>Bacteria</taxon>
        <taxon>Bacillati</taxon>
        <taxon>Actinomycetota</taxon>
        <taxon>Actinomycetes</taxon>
        <taxon>Mycobacteriales</taxon>
        <taxon>Nocardiaceae</taxon>
        <taxon>Nocardia</taxon>
    </lineage>
</organism>
<evidence type="ECO:0000313" key="2">
    <source>
        <dbReference type="EMBL" id="BAD60725.1"/>
    </source>
</evidence>
<feature type="compositionally biased region" description="Polar residues" evidence="1">
    <location>
        <begin position="678"/>
        <end position="690"/>
    </location>
</feature>